<evidence type="ECO:0000313" key="2">
    <source>
        <dbReference type="EMBL" id="KAF7006196.1"/>
    </source>
</evidence>
<protein>
    <submittedName>
        <fullName evidence="2">Uncharacterized protein</fullName>
    </submittedName>
</protein>
<reference evidence="2" key="2">
    <citation type="submission" date="2020-03" db="EMBL/GenBank/DDBJ databases">
        <title>The second near-complete assembly of the hexaploid bread wheat (Triticum aestivum) genome.</title>
        <authorList>
            <person name="Zimin A.V."/>
            <person name="Puiu D."/>
            <person name="Shumante A."/>
            <person name="Alonge M."/>
            <person name="Salzberg S.L."/>
        </authorList>
    </citation>
    <scope>NUCLEOTIDE SEQUENCE</scope>
    <source>
        <tissue evidence="2">Leaf</tissue>
    </source>
</reference>
<dbReference type="GO" id="GO:0016705">
    <property type="term" value="F:oxidoreductase activity, acting on paired donors, with incorporation or reduction of molecular oxygen"/>
    <property type="evidence" value="ECO:0007669"/>
    <property type="project" value="InterPro"/>
</dbReference>
<dbReference type="Pfam" id="PF00067">
    <property type="entry name" value="p450"/>
    <property type="match status" value="1"/>
</dbReference>
<dbReference type="GO" id="GO:0005506">
    <property type="term" value="F:iron ion binding"/>
    <property type="evidence" value="ECO:0007669"/>
    <property type="project" value="InterPro"/>
</dbReference>
<reference evidence="2" key="1">
    <citation type="journal article" date="2017" name="Gigascience">
        <title>The first near-complete assembly of the hexaploid bread wheat genome, Triticum aestivum.</title>
        <authorList>
            <person name="Zimin A.V."/>
            <person name="Puiu D."/>
            <person name="Hall R."/>
            <person name="Kingan S."/>
            <person name="Clavijo B.J."/>
            <person name="Salzberg S.L."/>
        </authorList>
    </citation>
    <scope>NUCLEOTIDE SEQUENCE</scope>
    <source>
        <tissue evidence="2">Leaf</tissue>
    </source>
</reference>
<comment type="similarity">
    <text evidence="1">Belongs to the cytochrome P450 family.</text>
</comment>
<dbReference type="AlphaFoldDB" id="A0A9R1E9Z4"/>
<dbReference type="GO" id="GO:0004497">
    <property type="term" value="F:monooxygenase activity"/>
    <property type="evidence" value="ECO:0007669"/>
    <property type="project" value="InterPro"/>
</dbReference>
<dbReference type="GO" id="GO:0020037">
    <property type="term" value="F:heme binding"/>
    <property type="evidence" value="ECO:0007669"/>
    <property type="project" value="InterPro"/>
</dbReference>
<comment type="caution">
    <text evidence="2">The sequence shown here is derived from an EMBL/GenBank/DDBJ whole genome shotgun (WGS) entry which is preliminary data.</text>
</comment>
<dbReference type="PANTHER" id="PTHR24305">
    <property type="entry name" value="CYTOCHROME P450"/>
    <property type="match status" value="1"/>
</dbReference>
<evidence type="ECO:0000256" key="1">
    <source>
        <dbReference type="ARBA" id="ARBA00010617"/>
    </source>
</evidence>
<dbReference type="Gene3D" id="1.10.630.10">
    <property type="entry name" value="Cytochrome P450"/>
    <property type="match status" value="1"/>
</dbReference>
<dbReference type="SUPFAM" id="SSF48264">
    <property type="entry name" value="Cytochrome P450"/>
    <property type="match status" value="1"/>
</dbReference>
<dbReference type="InterPro" id="IPR036396">
    <property type="entry name" value="Cyt_P450_sf"/>
</dbReference>
<feature type="non-terminal residue" evidence="2">
    <location>
        <position position="1"/>
    </location>
</feature>
<dbReference type="InterPro" id="IPR001128">
    <property type="entry name" value="Cyt_P450"/>
</dbReference>
<accession>A0A9R1E9Z4</accession>
<dbReference type="EMBL" id="CM022215">
    <property type="protein sequence ID" value="KAF7006196.1"/>
    <property type="molecule type" value="Genomic_DNA"/>
</dbReference>
<dbReference type="OrthoDB" id="1879696at2759"/>
<sequence length="89" mass="9953">CRRKLNAVFRQELEARKKVGKECDDLMSGLMHMKDEQGKKLGDEEVVDNIVSLVIAGYESTASAIMWATYHLAKSPAALAKLREENMAL</sequence>
<name>A0A9R1E9Z4_WHEAT</name>
<dbReference type="InterPro" id="IPR050121">
    <property type="entry name" value="Cytochrome_P450_monoxygenase"/>
</dbReference>
<gene>
    <name evidence="2" type="ORF">CFC21_021258</name>
</gene>
<feature type="non-terminal residue" evidence="2">
    <location>
        <position position="89"/>
    </location>
</feature>
<proteinExistence type="inferred from homology"/>
<organism evidence="2">
    <name type="scientific">Triticum aestivum</name>
    <name type="common">Wheat</name>
    <dbReference type="NCBI Taxonomy" id="4565"/>
    <lineage>
        <taxon>Eukaryota</taxon>
        <taxon>Viridiplantae</taxon>
        <taxon>Streptophyta</taxon>
        <taxon>Embryophyta</taxon>
        <taxon>Tracheophyta</taxon>
        <taxon>Spermatophyta</taxon>
        <taxon>Magnoliopsida</taxon>
        <taxon>Liliopsida</taxon>
        <taxon>Poales</taxon>
        <taxon>Poaceae</taxon>
        <taxon>BOP clade</taxon>
        <taxon>Pooideae</taxon>
        <taxon>Triticodae</taxon>
        <taxon>Triticeae</taxon>
        <taxon>Triticinae</taxon>
        <taxon>Triticum</taxon>
    </lineage>
</organism>
<dbReference type="Proteomes" id="UP000815260">
    <property type="component" value="Chromosome 2B"/>
</dbReference>
<dbReference type="PANTHER" id="PTHR24305:SF166">
    <property type="entry name" value="CYTOCHROME P450 12A4, MITOCHONDRIAL-RELATED"/>
    <property type="match status" value="1"/>
</dbReference>